<organism evidence="1 2">
    <name type="scientific">Bacteroides fragilis</name>
    <dbReference type="NCBI Taxonomy" id="817"/>
    <lineage>
        <taxon>Bacteria</taxon>
        <taxon>Pseudomonadati</taxon>
        <taxon>Bacteroidota</taxon>
        <taxon>Bacteroidia</taxon>
        <taxon>Bacteroidales</taxon>
        <taxon>Bacteroidaceae</taxon>
        <taxon>Bacteroides</taxon>
    </lineage>
</organism>
<dbReference type="AlphaFoldDB" id="A0A853PT83"/>
<evidence type="ECO:0000313" key="1">
    <source>
        <dbReference type="EMBL" id="OCR30577.1"/>
    </source>
</evidence>
<dbReference type="Proteomes" id="UP000093197">
    <property type="component" value="Unassembled WGS sequence"/>
</dbReference>
<dbReference type="EMBL" id="LIDT01000030">
    <property type="protein sequence ID" value="OCR30577.1"/>
    <property type="molecule type" value="Genomic_DNA"/>
</dbReference>
<name>A0A853PT83_BACFG</name>
<sequence>MKRIKIEDTLYNVPESWDDVTLGQYEKWFDYVADTKMKEVELVSLISTIPFDLLSTLPLSFYTDVLNMVSFAFAGNDFKPSNKIVIDDAVYSVSVKDELTLAQYVDVEATFEEKGNDSRLSEILAIVCLKKGEKYDSKILKERKKSFQDLKMNEVFPLLAFFLQLKKNLLMITTFYSKVVEQANQFASLIRTSAENGDGIRLLPKLQMMKYRSLMKSLNKQLSQCSTSYVTDLTKHRQKKHNISLKNNFQRIKSKLFGK</sequence>
<proteinExistence type="predicted"/>
<dbReference type="RefSeq" id="WP_032579542.1">
    <property type="nucleotide sequence ID" value="NZ_LIDT01000030.1"/>
</dbReference>
<evidence type="ECO:0000313" key="2">
    <source>
        <dbReference type="Proteomes" id="UP000093197"/>
    </source>
</evidence>
<gene>
    <name evidence="1" type="ORF">AC094_29260</name>
</gene>
<reference evidence="1 2" key="1">
    <citation type="journal article" date="2016" name="PLoS ONE">
        <title>Genomic Diversity of Enterotoxigenic Strains of Bacteroides fragilis.</title>
        <authorList>
            <person name="Pierce J.V."/>
            <person name="Bernstein H.D."/>
        </authorList>
    </citation>
    <scope>NUCLEOTIDE SEQUENCE [LARGE SCALE GENOMIC DNA]</scope>
    <source>
        <strain evidence="1 2">20793-3</strain>
    </source>
</reference>
<comment type="caution">
    <text evidence="1">The sequence shown here is derived from an EMBL/GenBank/DDBJ whole genome shotgun (WGS) entry which is preliminary data.</text>
</comment>
<accession>A0A853PT83</accession>
<protein>
    <submittedName>
        <fullName evidence="1">Uncharacterized protein</fullName>
    </submittedName>
</protein>